<dbReference type="HOGENOM" id="CLU_3128023_0_0_1"/>
<dbReference type="InParanoid" id="M1BMA7"/>
<evidence type="ECO:0000313" key="2">
    <source>
        <dbReference type="Proteomes" id="UP000011115"/>
    </source>
</evidence>
<reference evidence="2" key="1">
    <citation type="journal article" date="2011" name="Nature">
        <title>Genome sequence and analysis of the tuber crop potato.</title>
        <authorList>
            <consortium name="The Potato Genome Sequencing Consortium"/>
        </authorList>
    </citation>
    <scope>NUCLEOTIDE SEQUENCE [LARGE SCALE GENOMIC DNA]</scope>
    <source>
        <strain evidence="2">cv. DM1-3 516 R44</strain>
    </source>
</reference>
<proteinExistence type="predicted"/>
<protein>
    <submittedName>
        <fullName evidence="1">Uncharacterized protein</fullName>
    </submittedName>
</protein>
<organism evidence="1 2">
    <name type="scientific">Solanum tuberosum</name>
    <name type="common">Potato</name>
    <dbReference type="NCBI Taxonomy" id="4113"/>
    <lineage>
        <taxon>Eukaryota</taxon>
        <taxon>Viridiplantae</taxon>
        <taxon>Streptophyta</taxon>
        <taxon>Embryophyta</taxon>
        <taxon>Tracheophyta</taxon>
        <taxon>Spermatophyta</taxon>
        <taxon>Magnoliopsida</taxon>
        <taxon>eudicotyledons</taxon>
        <taxon>Gunneridae</taxon>
        <taxon>Pentapetalae</taxon>
        <taxon>asterids</taxon>
        <taxon>lamiids</taxon>
        <taxon>Solanales</taxon>
        <taxon>Solanaceae</taxon>
        <taxon>Solanoideae</taxon>
        <taxon>Solaneae</taxon>
        <taxon>Solanum</taxon>
    </lineage>
</organism>
<accession>M1BMA7</accession>
<dbReference type="AlphaFoldDB" id="M1BMA7"/>
<dbReference type="Gramene" id="PGSC0003DMT400048340">
    <property type="protein sequence ID" value="PGSC0003DMT400048340"/>
    <property type="gene ID" value="PGSC0003DMG400018782"/>
</dbReference>
<dbReference type="PaxDb" id="4113-PGSC0003DMT400048340"/>
<keyword evidence="2" id="KW-1185">Reference proteome</keyword>
<sequence length="50" mass="5776">MNGNSESEEERVRVFVVVDSVEMVLRQGWYSGCELAGKRKYSEETSPFFI</sequence>
<reference evidence="1" key="2">
    <citation type="submission" date="2015-06" db="UniProtKB">
        <authorList>
            <consortium name="EnsemblPlants"/>
        </authorList>
    </citation>
    <scope>IDENTIFICATION</scope>
    <source>
        <strain evidence="1">DM1-3 516 R44</strain>
    </source>
</reference>
<name>M1BMA7_SOLTU</name>
<dbReference type="Proteomes" id="UP000011115">
    <property type="component" value="Unassembled WGS sequence"/>
</dbReference>
<dbReference type="EnsemblPlants" id="PGSC0003DMT400048340">
    <property type="protein sequence ID" value="PGSC0003DMT400048340"/>
    <property type="gene ID" value="PGSC0003DMG400018782"/>
</dbReference>
<evidence type="ECO:0000313" key="1">
    <source>
        <dbReference type="EnsemblPlants" id="PGSC0003DMT400048340"/>
    </source>
</evidence>